<sequence length="279" mass="28816">MSDLMSAFAGLVTRLADLLEPFFHASAAAAAIILFTACVRLAVHPLSRAAARGQKARTRLAPQIAELREKHSKSPERLQKAVLELHAKEKVSPLSGCLPSLLQLPAFFLMYHLFSNRQIGGEPNELLGHALFASPLGGRWTDALADGGVFGAQGLLYVALFAVVAAVATFDYRRTKRQLADAPGMGAPGTGAPGASASTKGTGAQGTGTQGGPQVPGAGATSAMTKVMPLMSFATLFTVAVVPLAAALYLVTSMTWSAVERACLYRDVPAGGGAVATAA</sequence>
<evidence type="ECO:0000256" key="11">
    <source>
        <dbReference type="ARBA" id="ARBA00025034"/>
    </source>
</evidence>
<keyword evidence="4" id="KW-0813">Transport</keyword>
<evidence type="ECO:0000256" key="5">
    <source>
        <dbReference type="ARBA" id="ARBA00022475"/>
    </source>
</evidence>
<evidence type="ECO:0000313" key="20">
    <source>
        <dbReference type="EMBL" id="GAA2957801.1"/>
    </source>
</evidence>
<evidence type="ECO:0000256" key="17">
    <source>
        <dbReference type="SAM" id="MobiDB-lite"/>
    </source>
</evidence>
<comment type="similarity">
    <text evidence="2">Belongs to the OXA1/ALB3/YidC family. Type 1 subfamily.</text>
</comment>
<keyword evidence="21" id="KW-1185">Reference proteome</keyword>
<comment type="function">
    <text evidence="11">Required for the insertion and/or proper folding and/or complex formation of integral membrane proteins into the membrane. Involved in integration of membrane proteins that insert both dependently and independently of the Sec translocase complex, as well as at least some lipoproteins. Aids folding of multispanning membrane proteins.</text>
</comment>
<proteinExistence type="inferred from homology"/>
<evidence type="ECO:0000256" key="4">
    <source>
        <dbReference type="ARBA" id="ARBA00022448"/>
    </source>
</evidence>
<evidence type="ECO:0000256" key="2">
    <source>
        <dbReference type="ARBA" id="ARBA00010527"/>
    </source>
</evidence>
<organism evidence="20 21">
    <name type="scientific">Streptomyces enissocaesilis</name>
    <dbReference type="NCBI Taxonomy" id="332589"/>
    <lineage>
        <taxon>Bacteria</taxon>
        <taxon>Bacillati</taxon>
        <taxon>Actinomycetota</taxon>
        <taxon>Actinomycetes</taxon>
        <taxon>Kitasatosporales</taxon>
        <taxon>Streptomycetaceae</taxon>
        <taxon>Streptomyces</taxon>
        <taxon>Streptomyces rochei group</taxon>
    </lineage>
</organism>
<comment type="subunit">
    <text evidence="12">Interacts with the Sec translocase complex via SecD. Specifically interacts with transmembrane segments of nascent integral membrane proteins during membrane integration.</text>
</comment>
<keyword evidence="10" id="KW-0143">Chaperone</keyword>
<dbReference type="Pfam" id="PF02096">
    <property type="entry name" value="60KD_IMP"/>
    <property type="match status" value="1"/>
</dbReference>
<comment type="caution">
    <text evidence="20">The sequence shown here is derived from an EMBL/GenBank/DDBJ whole genome shotgun (WGS) entry which is preliminary data.</text>
</comment>
<feature type="transmembrane region" description="Helical" evidence="18">
    <location>
        <begin position="150"/>
        <end position="170"/>
    </location>
</feature>
<evidence type="ECO:0000256" key="12">
    <source>
        <dbReference type="ARBA" id="ARBA00026028"/>
    </source>
</evidence>
<evidence type="ECO:0000256" key="3">
    <source>
        <dbReference type="ARBA" id="ARBA00015325"/>
    </source>
</evidence>
<evidence type="ECO:0000313" key="21">
    <source>
        <dbReference type="Proteomes" id="UP001500403"/>
    </source>
</evidence>
<feature type="compositionally biased region" description="Low complexity" evidence="17">
    <location>
        <begin position="193"/>
        <end position="202"/>
    </location>
</feature>
<accession>A0ABN3XK15</accession>
<gene>
    <name evidence="20" type="ORF">GCM10010446_48750</name>
</gene>
<evidence type="ECO:0000256" key="18">
    <source>
        <dbReference type="SAM" id="Phobius"/>
    </source>
</evidence>
<dbReference type="EMBL" id="BAAAUD010000047">
    <property type="protein sequence ID" value="GAA2957801.1"/>
    <property type="molecule type" value="Genomic_DNA"/>
</dbReference>
<keyword evidence="9 18" id="KW-0472">Membrane</keyword>
<evidence type="ECO:0000256" key="14">
    <source>
        <dbReference type="ARBA" id="ARBA00033245"/>
    </source>
</evidence>
<dbReference type="CDD" id="cd20070">
    <property type="entry name" value="5TM_YidC_Alb3"/>
    <property type="match status" value="1"/>
</dbReference>
<evidence type="ECO:0000256" key="9">
    <source>
        <dbReference type="ARBA" id="ARBA00023136"/>
    </source>
</evidence>
<feature type="transmembrane region" description="Helical" evidence="18">
    <location>
        <begin position="230"/>
        <end position="251"/>
    </location>
</feature>
<evidence type="ECO:0000256" key="6">
    <source>
        <dbReference type="ARBA" id="ARBA00022692"/>
    </source>
</evidence>
<dbReference type="InterPro" id="IPR028055">
    <property type="entry name" value="YidC/Oxa/ALB_C"/>
</dbReference>
<dbReference type="InterPro" id="IPR047196">
    <property type="entry name" value="YidC_ALB_C"/>
</dbReference>
<keyword evidence="8 18" id="KW-1133">Transmembrane helix</keyword>
<dbReference type="Proteomes" id="UP001500403">
    <property type="component" value="Unassembled WGS sequence"/>
</dbReference>
<comment type="subcellular location">
    <subcellularLocation>
        <location evidence="1">Cell membrane</location>
        <topology evidence="1">Multi-pass membrane protein</topology>
    </subcellularLocation>
    <subcellularLocation>
        <location evidence="16">Membrane</location>
        <topology evidence="16">Multi-pass membrane protein</topology>
    </subcellularLocation>
</comment>
<evidence type="ECO:0000256" key="1">
    <source>
        <dbReference type="ARBA" id="ARBA00004651"/>
    </source>
</evidence>
<keyword evidence="6 16" id="KW-0812">Transmembrane</keyword>
<feature type="domain" description="Membrane insertase YidC/Oxa/ALB C-terminal" evidence="19">
    <location>
        <begin position="30"/>
        <end position="264"/>
    </location>
</feature>
<evidence type="ECO:0000256" key="16">
    <source>
        <dbReference type="RuleBase" id="RU003945"/>
    </source>
</evidence>
<evidence type="ECO:0000256" key="13">
    <source>
        <dbReference type="ARBA" id="ARBA00031538"/>
    </source>
</evidence>
<dbReference type="InterPro" id="IPR001708">
    <property type="entry name" value="YidC/ALB3/OXA1/COX18"/>
</dbReference>
<dbReference type="PANTHER" id="PTHR12428">
    <property type="entry name" value="OXA1"/>
    <property type="match status" value="1"/>
</dbReference>
<evidence type="ECO:0000256" key="10">
    <source>
        <dbReference type="ARBA" id="ARBA00023186"/>
    </source>
</evidence>
<evidence type="ECO:0000256" key="8">
    <source>
        <dbReference type="ARBA" id="ARBA00022989"/>
    </source>
</evidence>
<evidence type="ECO:0000259" key="19">
    <source>
        <dbReference type="Pfam" id="PF02096"/>
    </source>
</evidence>
<dbReference type="PANTHER" id="PTHR12428:SF65">
    <property type="entry name" value="CYTOCHROME C OXIDASE ASSEMBLY PROTEIN COX18, MITOCHONDRIAL"/>
    <property type="match status" value="1"/>
</dbReference>
<feature type="region of interest" description="Disordered" evidence="17">
    <location>
        <begin position="181"/>
        <end position="217"/>
    </location>
</feature>
<keyword evidence="5" id="KW-1003">Cell membrane</keyword>
<name>A0ABN3XK15_9ACTN</name>
<dbReference type="RefSeq" id="WP_344497678.1">
    <property type="nucleotide sequence ID" value="NZ_BAAAUD010000047.1"/>
</dbReference>
<feature type="transmembrane region" description="Helical" evidence="18">
    <location>
        <begin position="22"/>
        <end position="43"/>
    </location>
</feature>
<keyword evidence="7" id="KW-0653">Protein transport</keyword>
<dbReference type="NCBIfam" id="TIGR03592">
    <property type="entry name" value="yidC_oxa1_cterm"/>
    <property type="match status" value="1"/>
</dbReference>
<evidence type="ECO:0000256" key="7">
    <source>
        <dbReference type="ARBA" id="ARBA00022927"/>
    </source>
</evidence>
<evidence type="ECO:0000256" key="15">
    <source>
        <dbReference type="ARBA" id="ARBA00033342"/>
    </source>
</evidence>
<reference evidence="20 21" key="1">
    <citation type="journal article" date="2019" name="Int. J. Syst. Evol. Microbiol.">
        <title>The Global Catalogue of Microorganisms (GCM) 10K type strain sequencing project: providing services to taxonomists for standard genome sequencing and annotation.</title>
        <authorList>
            <consortium name="The Broad Institute Genomics Platform"/>
            <consortium name="The Broad Institute Genome Sequencing Center for Infectious Disease"/>
            <person name="Wu L."/>
            <person name="Ma J."/>
        </authorList>
    </citation>
    <scope>NUCLEOTIDE SEQUENCE [LARGE SCALE GENOMIC DNA]</scope>
    <source>
        <strain evidence="20 21">JCM 9088</strain>
    </source>
</reference>
<protein>
    <recommendedName>
        <fullName evidence="3">Membrane protein insertase YidC</fullName>
    </recommendedName>
    <alternativeName>
        <fullName evidence="15">Foldase YidC</fullName>
    </alternativeName>
    <alternativeName>
        <fullName evidence="14">Membrane integrase YidC</fullName>
    </alternativeName>
    <alternativeName>
        <fullName evidence="13">Membrane protein YidC</fullName>
    </alternativeName>
</protein>